<sequence>MTEVDMLLRDTLSDHAESAPAGAGLLTRVHTRSRLIRRRRRVGTAGAGVAAVLLGVAGVPVVTGLLPGDGPGEQAGGPAATKPVGTGTTPPSPEPSRPGGTQTPPPPTTAVLGPPTFTVPKVPFTAPTGVIDGLAPAAPLFDGKPMIMHSPDGDSNGKPMLTLYIGSDPGDFVTAGQDATVQVRGVSGKLGKPTDRAHPGTILTWTEPDGTSMVIVAGNIPDEKVIAYANGLTRVESTVTAPFSFKELPQGVELDTVNASDMIFRLPGQASSPGDFQYKLGFILNADGGGESASWPLTIDGRKAQLVPQDDGGTMLMIAQPNGYVLAIQVPVNLKISDADLFRMAEGVTVNPGAKGSRG</sequence>
<dbReference type="AlphaFoldDB" id="A0A8J4DZ20"/>
<proteinExistence type="predicted"/>
<dbReference type="RefSeq" id="WP_203988059.1">
    <property type="nucleotide sequence ID" value="NZ_BOPG01000008.1"/>
</dbReference>
<feature type="compositionally biased region" description="Low complexity" evidence="1">
    <location>
        <begin position="76"/>
        <end position="89"/>
    </location>
</feature>
<feature type="region of interest" description="Disordered" evidence="1">
    <location>
        <begin position="67"/>
        <end position="116"/>
    </location>
</feature>
<evidence type="ECO:0000313" key="4">
    <source>
        <dbReference type="Proteomes" id="UP000612585"/>
    </source>
</evidence>
<reference evidence="3" key="1">
    <citation type="submission" date="2021-01" db="EMBL/GenBank/DDBJ databases">
        <title>Whole genome shotgun sequence of Virgisporangium aurantiacum NBRC 16421.</title>
        <authorList>
            <person name="Komaki H."/>
            <person name="Tamura T."/>
        </authorList>
    </citation>
    <scope>NUCLEOTIDE SEQUENCE</scope>
    <source>
        <strain evidence="3">NBRC 16421</strain>
    </source>
</reference>
<evidence type="ECO:0000256" key="2">
    <source>
        <dbReference type="SAM" id="Phobius"/>
    </source>
</evidence>
<gene>
    <name evidence="3" type="ORF">Vau01_011380</name>
</gene>
<keyword evidence="2" id="KW-0472">Membrane</keyword>
<keyword evidence="4" id="KW-1185">Reference proteome</keyword>
<organism evidence="3 4">
    <name type="scientific">Virgisporangium aurantiacum</name>
    <dbReference type="NCBI Taxonomy" id="175570"/>
    <lineage>
        <taxon>Bacteria</taxon>
        <taxon>Bacillati</taxon>
        <taxon>Actinomycetota</taxon>
        <taxon>Actinomycetes</taxon>
        <taxon>Micromonosporales</taxon>
        <taxon>Micromonosporaceae</taxon>
        <taxon>Virgisporangium</taxon>
    </lineage>
</organism>
<feature type="transmembrane region" description="Helical" evidence="2">
    <location>
        <begin position="42"/>
        <end position="66"/>
    </location>
</feature>
<accession>A0A8J4DZ20</accession>
<evidence type="ECO:0000256" key="1">
    <source>
        <dbReference type="SAM" id="MobiDB-lite"/>
    </source>
</evidence>
<keyword evidence="2" id="KW-1133">Transmembrane helix</keyword>
<keyword evidence="2" id="KW-0812">Transmembrane</keyword>
<protein>
    <submittedName>
        <fullName evidence="3">Uncharacterized protein</fullName>
    </submittedName>
</protein>
<name>A0A8J4DZ20_9ACTN</name>
<evidence type="ECO:0000313" key="3">
    <source>
        <dbReference type="EMBL" id="GIJ53622.1"/>
    </source>
</evidence>
<dbReference type="Proteomes" id="UP000612585">
    <property type="component" value="Unassembled WGS sequence"/>
</dbReference>
<comment type="caution">
    <text evidence="3">The sequence shown here is derived from an EMBL/GenBank/DDBJ whole genome shotgun (WGS) entry which is preliminary data.</text>
</comment>
<dbReference type="EMBL" id="BOPG01000008">
    <property type="protein sequence ID" value="GIJ53622.1"/>
    <property type="molecule type" value="Genomic_DNA"/>
</dbReference>